<dbReference type="Pfam" id="PF01075">
    <property type="entry name" value="Glyco_transf_9"/>
    <property type="match status" value="1"/>
</dbReference>
<accession>A0A0X3AP44</accession>
<dbReference type="Proteomes" id="UP000182761">
    <property type="component" value="Unassembled WGS sequence"/>
</dbReference>
<evidence type="ECO:0000313" key="3">
    <source>
        <dbReference type="EMBL" id="CVK16122.1"/>
    </source>
</evidence>
<dbReference type="CDD" id="cd03789">
    <property type="entry name" value="GT9_LPS_heptosyltransferase"/>
    <property type="match status" value="1"/>
</dbReference>
<sequence length="332" mass="38232">MSKIKEKILVFRFSAMGDVAMTVPVLREFVEQNRDVELLIVTRHFYAPFFQSIPNITFIGVNIENYHGILGLKKLADELKGYQPTMIADLHNALRTKILKFFLFNHVKKIATLNKNRKEKKLLTRRKNKKFCPLRPVSECYADVFRRLGFNLQLSHKLPFNPIKKKNSIGIAPFANYKEKMFPLNKMKEICINLARENYHVYLFGGGKKETEVLNSWQKLHPNIHSLSGQITLKDQMKMIGQLPLMITMDSANMHIASLVGTKVISIWGATHPFAGFLGYGQQVSDVIQVNDLPCRPCSIFGNKPCYRKDWACTRNLDNSYILNKIKKQNIL</sequence>
<dbReference type="RefSeq" id="WP_317038628.1">
    <property type="nucleotide sequence ID" value="NZ_FCOR01000005.1"/>
</dbReference>
<keyword evidence="2 3" id="KW-0808">Transferase</keyword>
<protein>
    <submittedName>
        <fullName evidence="3">ADP-heptose:LPS heptosyltransferase</fullName>
    </submittedName>
</protein>
<dbReference type="STRING" id="1586267.GCA_001418685_00966"/>
<dbReference type="InterPro" id="IPR051199">
    <property type="entry name" value="LPS_LOS_Heptosyltrfase"/>
</dbReference>
<dbReference type="InterPro" id="IPR002201">
    <property type="entry name" value="Glyco_trans_9"/>
</dbReference>
<dbReference type="PANTHER" id="PTHR30160">
    <property type="entry name" value="TETRAACYLDISACCHARIDE 4'-KINASE-RELATED"/>
    <property type="match status" value="1"/>
</dbReference>
<dbReference type="GO" id="GO:0009244">
    <property type="term" value="P:lipopolysaccharide core region biosynthetic process"/>
    <property type="evidence" value="ECO:0007669"/>
    <property type="project" value="TreeGrafter"/>
</dbReference>
<dbReference type="SUPFAM" id="SSF53756">
    <property type="entry name" value="UDP-Glycosyltransferase/glycogen phosphorylase"/>
    <property type="match status" value="1"/>
</dbReference>
<dbReference type="GO" id="GO:0005829">
    <property type="term" value="C:cytosol"/>
    <property type="evidence" value="ECO:0007669"/>
    <property type="project" value="TreeGrafter"/>
</dbReference>
<name>A0A0X3AP44_9FLAO</name>
<gene>
    <name evidence="3" type="ORF">Ga0061079_10581</name>
</gene>
<organism evidence="3 4">
    <name type="scientific">Apibacter mensalis</name>
    <dbReference type="NCBI Taxonomy" id="1586267"/>
    <lineage>
        <taxon>Bacteria</taxon>
        <taxon>Pseudomonadati</taxon>
        <taxon>Bacteroidota</taxon>
        <taxon>Flavobacteriia</taxon>
        <taxon>Flavobacteriales</taxon>
        <taxon>Weeksellaceae</taxon>
        <taxon>Apibacter</taxon>
    </lineage>
</organism>
<keyword evidence="4" id="KW-1185">Reference proteome</keyword>
<dbReference type="EMBL" id="FCOR01000005">
    <property type="protein sequence ID" value="CVK16122.1"/>
    <property type="molecule type" value="Genomic_DNA"/>
</dbReference>
<dbReference type="PANTHER" id="PTHR30160:SF22">
    <property type="entry name" value="LIPOPOLYSACCHARIDE CORE BIOSYNTHESIS PROTEIN"/>
    <property type="match status" value="1"/>
</dbReference>
<evidence type="ECO:0000256" key="1">
    <source>
        <dbReference type="ARBA" id="ARBA00022676"/>
    </source>
</evidence>
<evidence type="ECO:0000313" key="4">
    <source>
        <dbReference type="Proteomes" id="UP000182761"/>
    </source>
</evidence>
<proteinExistence type="predicted"/>
<evidence type="ECO:0000256" key="2">
    <source>
        <dbReference type="ARBA" id="ARBA00022679"/>
    </source>
</evidence>
<dbReference type="AlphaFoldDB" id="A0A0X3AP44"/>
<keyword evidence="1" id="KW-0328">Glycosyltransferase</keyword>
<dbReference type="Gene3D" id="3.40.50.2000">
    <property type="entry name" value="Glycogen Phosphorylase B"/>
    <property type="match status" value="2"/>
</dbReference>
<dbReference type="GO" id="GO:0008713">
    <property type="term" value="F:ADP-heptose-lipopolysaccharide heptosyltransferase activity"/>
    <property type="evidence" value="ECO:0007669"/>
    <property type="project" value="TreeGrafter"/>
</dbReference>
<reference evidence="3 4" key="1">
    <citation type="submission" date="2016-01" db="EMBL/GenBank/DDBJ databases">
        <authorList>
            <person name="McClelland M."/>
            <person name="Jain A."/>
            <person name="Saraogi P."/>
            <person name="Mendelson R."/>
            <person name="Westerman R."/>
            <person name="SanMiguel P."/>
            <person name="Csonka L."/>
        </authorList>
    </citation>
    <scope>NUCLEOTIDE SEQUENCE [LARGE SCALE GENOMIC DNA]</scope>
    <source>
        <strain evidence="3 4">R-53146</strain>
    </source>
</reference>